<keyword evidence="2" id="KW-1185">Reference proteome</keyword>
<dbReference type="Proteomes" id="UP000273143">
    <property type="component" value="Chromosome"/>
</dbReference>
<organism evidence="1 2">
    <name type="scientific">Entomomonas moraniae</name>
    <dbReference type="NCBI Taxonomy" id="2213226"/>
    <lineage>
        <taxon>Bacteria</taxon>
        <taxon>Pseudomonadati</taxon>
        <taxon>Pseudomonadota</taxon>
        <taxon>Gammaproteobacteria</taxon>
        <taxon>Pseudomonadales</taxon>
        <taxon>Pseudomonadaceae</taxon>
        <taxon>Entomomonas</taxon>
    </lineage>
</organism>
<evidence type="ECO:0000313" key="2">
    <source>
        <dbReference type="Proteomes" id="UP000273143"/>
    </source>
</evidence>
<reference evidence="2" key="1">
    <citation type="submission" date="2018-06" db="EMBL/GenBank/DDBJ databases">
        <title>Complete genome of Pseudomonas insecticola strain QZS01.</title>
        <authorList>
            <person name="Wang J."/>
            <person name="Su Q."/>
        </authorList>
    </citation>
    <scope>NUCLEOTIDE SEQUENCE [LARGE SCALE GENOMIC DNA]</scope>
    <source>
        <strain evidence="2">QZS01</strain>
    </source>
</reference>
<gene>
    <name evidence="1" type="ORF">DM558_12300</name>
</gene>
<dbReference type="EMBL" id="CP029822">
    <property type="protein sequence ID" value="AZS51502.1"/>
    <property type="molecule type" value="Genomic_DNA"/>
</dbReference>
<protein>
    <submittedName>
        <fullName evidence="1">Uncharacterized protein</fullName>
    </submittedName>
</protein>
<proteinExistence type="predicted"/>
<accession>A0A451ENZ3</accession>
<name>A0A451ENZ3_9GAMM</name>
<sequence>MTGTRSKAGEYLEDFKSSPILAELVQQQAGKGGQVTINTEHILNGEIKTYANGTKVGTGGHYLKDPNIKVDTWTGAADVNGVTQGYISVRDPSTGKWT</sequence>
<dbReference type="KEGG" id="emo:DM558_12300"/>
<evidence type="ECO:0000313" key="1">
    <source>
        <dbReference type="EMBL" id="AZS51502.1"/>
    </source>
</evidence>
<dbReference type="RefSeq" id="WP_127164252.1">
    <property type="nucleotide sequence ID" value="NZ_CP029822.1"/>
</dbReference>
<dbReference type="AlphaFoldDB" id="A0A451ENZ3"/>